<evidence type="ECO:0000256" key="2">
    <source>
        <dbReference type="ARBA" id="ARBA00005675"/>
    </source>
</evidence>
<keyword evidence="7" id="KW-0067">ATP-binding</keyword>
<dbReference type="AlphaFoldDB" id="A0A495S7J6"/>
<comment type="caution">
    <text evidence="13">The sequence shown here is derived from an EMBL/GenBank/DDBJ whole genome shotgun (WGS) entry which is preliminary data.</text>
</comment>
<dbReference type="GO" id="GO:0005391">
    <property type="term" value="F:P-type sodium:potassium-exchanging transporter activity"/>
    <property type="evidence" value="ECO:0007669"/>
    <property type="project" value="TreeGrafter"/>
</dbReference>
<dbReference type="Pfam" id="PF00689">
    <property type="entry name" value="Cation_ATPase_C"/>
    <property type="match status" value="1"/>
</dbReference>
<evidence type="ECO:0000256" key="3">
    <source>
        <dbReference type="ARBA" id="ARBA00022475"/>
    </source>
</evidence>
<keyword evidence="8" id="KW-1278">Translocase</keyword>
<dbReference type="PRINTS" id="PR00119">
    <property type="entry name" value="CATATPASE"/>
</dbReference>
<dbReference type="SFLD" id="SFLDG00002">
    <property type="entry name" value="C1.7:_P-type_atpase_like"/>
    <property type="match status" value="1"/>
</dbReference>
<evidence type="ECO:0000256" key="6">
    <source>
        <dbReference type="ARBA" id="ARBA00022741"/>
    </source>
</evidence>
<comment type="similarity">
    <text evidence="2">Belongs to the cation transport ATPase (P-type) (TC 3.A.3) family. Type IIA subfamily.</text>
</comment>
<evidence type="ECO:0000256" key="8">
    <source>
        <dbReference type="ARBA" id="ARBA00022967"/>
    </source>
</evidence>
<evidence type="ECO:0000256" key="11">
    <source>
        <dbReference type="SAM" id="Phobius"/>
    </source>
</evidence>
<evidence type="ECO:0000259" key="12">
    <source>
        <dbReference type="SMART" id="SM00831"/>
    </source>
</evidence>
<feature type="transmembrane region" description="Helical" evidence="11">
    <location>
        <begin position="729"/>
        <end position="757"/>
    </location>
</feature>
<dbReference type="InterPro" id="IPR004014">
    <property type="entry name" value="ATPase_P-typ_cation-transptr_N"/>
</dbReference>
<dbReference type="GO" id="GO:1902600">
    <property type="term" value="P:proton transmembrane transport"/>
    <property type="evidence" value="ECO:0007669"/>
    <property type="project" value="TreeGrafter"/>
</dbReference>
<accession>A0A495S7J6</accession>
<dbReference type="NCBIfam" id="TIGR01494">
    <property type="entry name" value="ATPase_P-type"/>
    <property type="match status" value="4"/>
</dbReference>
<dbReference type="InterPro" id="IPR023214">
    <property type="entry name" value="HAD_sf"/>
</dbReference>
<reference evidence="13 14" key="1">
    <citation type="submission" date="2018-10" db="EMBL/GenBank/DDBJ databases">
        <title>Genomic Encyclopedia of Archaeal and Bacterial Type Strains, Phase II (KMG-II): from individual species to whole genera.</title>
        <authorList>
            <person name="Goeker M."/>
        </authorList>
    </citation>
    <scope>NUCLEOTIDE SEQUENCE [LARGE SCALE GENOMIC DNA]</scope>
    <source>
        <strain evidence="13 14">DSM 15094</strain>
    </source>
</reference>
<dbReference type="FunFam" id="3.40.50.1000:FF:000001">
    <property type="entry name" value="Phospholipid-transporting ATPase IC"/>
    <property type="match status" value="1"/>
</dbReference>
<dbReference type="Gene3D" id="2.70.150.10">
    <property type="entry name" value="Calcium-transporting ATPase, cytoplasmic transduction domain A"/>
    <property type="match status" value="1"/>
</dbReference>
<dbReference type="Gene3D" id="1.20.1110.10">
    <property type="entry name" value="Calcium-transporting ATPase, transmembrane domain"/>
    <property type="match status" value="1"/>
</dbReference>
<evidence type="ECO:0000256" key="10">
    <source>
        <dbReference type="ARBA" id="ARBA00023136"/>
    </source>
</evidence>
<feature type="domain" description="Cation-transporting P-type ATPase N-terminal" evidence="12">
    <location>
        <begin position="2"/>
        <end position="75"/>
    </location>
</feature>
<organism evidence="13 14">
    <name type="scientific">Flavobacterium limicola</name>
    <dbReference type="NCBI Taxonomy" id="180441"/>
    <lineage>
        <taxon>Bacteria</taxon>
        <taxon>Pseudomonadati</taxon>
        <taxon>Bacteroidota</taxon>
        <taxon>Flavobacteriia</taxon>
        <taxon>Flavobacteriales</taxon>
        <taxon>Flavobacteriaceae</taxon>
        <taxon>Flavobacterium</taxon>
    </lineage>
</organism>
<dbReference type="InterPro" id="IPR050510">
    <property type="entry name" value="Cation_transp_ATPase_P-type"/>
</dbReference>
<dbReference type="Pfam" id="PF00122">
    <property type="entry name" value="E1-E2_ATPase"/>
    <property type="match status" value="1"/>
</dbReference>
<feature type="transmembrane region" description="Helical" evidence="11">
    <location>
        <begin position="243"/>
        <end position="262"/>
    </location>
</feature>
<dbReference type="PANTHER" id="PTHR43294:SF21">
    <property type="entry name" value="CATION TRANSPORTING ATPASE"/>
    <property type="match status" value="1"/>
</dbReference>
<dbReference type="PRINTS" id="PR00120">
    <property type="entry name" value="HATPASE"/>
</dbReference>
<proteinExistence type="inferred from homology"/>
<name>A0A495S7J6_9FLAO</name>
<dbReference type="Pfam" id="PF00690">
    <property type="entry name" value="Cation_ATPase_N"/>
    <property type="match status" value="1"/>
</dbReference>
<dbReference type="GO" id="GO:0036376">
    <property type="term" value="P:sodium ion export across plasma membrane"/>
    <property type="evidence" value="ECO:0007669"/>
    <property type="project" value="TreeGrafter"/>
</dbReference>
<comment type="subcellular location">
    <subcellularLocation>
        <location evidence="1">Cell membrane</location>
        <topology evidence="1">Multi-pass membrane protein</topology>
    </subcellularLocation>
</comment>
<sequence length="860" mass="94789">MNWHLLPLSEITQLLQTTPNGIDEITVSERMCEHGKNEIEDTKKKSILQMILSQLSDFMILILIAAAIISGIIGDVTDTIIILAIIIINAIVGFIQEYRAEKAMEALKNMVANHARIVREGKMIDIPASDLVPGDVVVLEAGNVIPADIRFFETHQIKVDESALTGESNNVEKNTEELPEGNYALGDQTNMGYKGTSITNGRALGYVVATGMHTELGHIAKMIQTDETTTPLQKRLAAFGKRLSAVILIICTVIFFIGWLRGESVMTMLITSISLAVAAIPEALPALVTIALAFGAKKLAKNNALIRKLPAVETLGSVTYICSDKTGTLTLNKMTVQEIFETSDTKYNATFEEKNRLLHVIALNNDVSKGENGKWLGDSTEVALVQYAFDKNINRTDLEVAFPRIAELPFDSKRKCMSTLHQTKNTDNEVIVITKGAVDVLFHKLSAEQQSHIPELERKVNEMAEKGYRVLGYAMKTLSSLPKNLDPETIETELTLIGFVGMIDPPREEAKQAVSECKEAGIIPVMITGDHKLTAKAIAEKLGIISSEEDMVLTGSKLSALTQTEFVKIVEKVRVYARVNPEQKLRIINALQSKNHFVAMTGDGVNDAPALKNADIGIAMGINGTEVSKEASHLILLDDNFATIIVAVKHGRKIFDNILKFIKYIMTGNSGEIWAIFLAPFFGLPIPLLAIHILWINLVTDGLPGLALASEPSEINIMKHPPRNPIESIFSNGMAVHILWVGFLMGVVTIGMQAYAIHVANSHWQTMAFTVLCFSQLGHVMVIRSGQDSIFKIGFFSNKSMIGALLITVSLQLMIVYTPFFNEIFKTQPLTLYELLLTLALSSIVFWAVEIEKWIKNRKK</sequence>
<dbReference type="OrthoDB" id="1521937at2"/>
<dbReference type="Gene3D" id="3.40.50.1000">
    <property type="entry name" value="HAD superfamily/HAD-like"/>
    <property type="match status" value="1"/>
</dbReference>
<evidence type="ECO:0000256" key="4">
    <source>
        <dbReference type="ARBA" id="ARBA00022692"/>
    </source>
</evidence>
<dbReference type="GO" id="GO:0005524">
    <property type="term" value="F:ATP binding"/>
    <property type="evidence" value="ECO:0007669"/>
    <property type="project" value="UniProtKB-KW"/>
</dbReference>
<dbReference type="SFLD" id="SFLDF00027">
    <property type="entry name" value="p-type_atpase"/>
    <property type="match status" value="1"/>
</dbReference>
<dbReference type="GO" id="GO:1990573">
    <property type="term" value="P:potassium ion import across plasma membrane"/>
    <property type="evidence" value="ECO:0007669"/>
    <property type="project" value="TreeGrafter"/>
</dbReference>
<dbReference type="InterPro" id="IPR023298">
    <property type="entry name" value="ATPase_P-typ_TM_dom_sf"/>
</dbReference>
<keyword evidence="10 11" id="KW-0472">Membrane</keyword>
<evidence type="ECO:0000256" key="1">
    <source>
        <dbReference type="ARBA" id="ARBA00004651"/>
    </source>
</evidence>
<dbReference type="EMBL" id="RBXA01000001">
    <property type="protein sequence ID" value="RKS95782.1"/>
    <property type="molecule type" value="Genomic_DNA"/>
</dbReference>
<dbReference type="RefSeq" id="WP_121364824.1">
    <property type="nucleotide sequence ID" value="NZ_RBXA01000001.1"/>
</dbReference>
<evidence type="ECO:0000313" key="14">
    <source>
        <dbReference type="Proteomes" id="UP000280091"/>
    </source>
</evidence>
<dbReference type="InterPro" id="IPR018303">
    <property type="entry name" value="ATPase_P-typ_P_site"/>
</dbReference>
<dbReference type="SMART" id="SM00831">
    <property type="entry name" value="Cation_ATPase_N"/>
    <property type="match status" value="1"/>
</dbReference>
<dbReference type="PROSITE" id="PS00154">
    <property type="entry name" value="ATPASE_E1_E2"/>
    <property type="match status" value="1"/>
</dbReference>
<dbReference type="Proteomes" id="UP000280091">
    <property type="component" value="Unassembled WGS sequence"/>
</dbReference>
<dbReference type="GO" id="GO:0030007">
    <property type="term" value="P:intracellular potassium ion homeostasis"/>
    <property type="evidence" value="ECO:0007669"/>
    <property type="project" value="TreeGrafter"/>
</dbReference>
<gene>
    <name evidence="13" type="ORF">BC952_1483</name>
</gene>
<dbReference type="SUPFAM" id="SSF81660">
    <property type="entry name" value="Metal cation-transporting ATPase, ATP-binding domain N"/>
    <property type="match status" value="1"/>
</dbReference>
<dbReference type="InterPro" id="IPR001757">
    <property type="entry name" value="P_typ_ATPase"/>
</dbReference>
<keyword evidence="4 11" id="KW-0812">Transmembrane</keyword>
<dbReference type="SFLD" id="SFLDS00003">
    <property type="entry name" value="Haloacid_Dehalogenase"/>
    <property type="match status" value="1"/>
</dbReference>
<dbReference type="InterPro" id="IPR023299">
    <property type="entry name" value="ATPase_P-typ_cyto_dom_N"/>
</dbReference>
<feature type="transmembrane region" description="Helical" evidence="11">
    <location>
        <begin position="79"/>
        <end position="98"/>
    </location>
</feature>
<keyword evidence="5" id="KW-0479">Metal-binding</keyword>
<dbReference type="InterPro" id="IPR044492">
    <property type="entry name" value="P_typ_ATPase_HD_dom"/>
</dbReference>
<evidence type="ECO:0000256" key="9">
    <source>
        <dbReference type="ARBA" id="ARBA00022989"/>
    </source>
</evidence>
<dbReference type="FunFam" id="3.40.50.1000:FF:000028">
    <property type="entry name" value="Calcium-transporting P-type ATPase, putative"/>
    <property type="match status" value="1"/>
</dbReference>
<keyword evidence="9 11" id="KW-1133">Transmembrane helix</keyword>
<dbReference type="Gene3D" id="3.40.1110.10">
    <property type="entry name" value="Calcium-transporting ATPase, cytoplasmic domain N"/>
    <property type="match status" value="1"/>
</dbReference>
<keyword evidence="3" id="KW-1003">Cell membrane</keyword>
<dbReference type="InterPro" id="IPR006068">
    <property type="entry name" value="ATPase_P-typ_cation-transptr_C"/>
</dbReference>
<dbReference type="SUPFAM" id="SSF56784">
    <property type="entry name" value="HAD-like"/>
    <property type="match status" value="1"/>
</dbReference>
<dbReference type="InterPro" id="IPR036412">
    <property type="entry name" value="HAD-like_sf"/>
</dbReference>
<evidence type="ECO:0000256" key="7">
    <source>
        <dbReference type="ARBA" id="ARBA00022840"/>
    </source>
</evidence>
<dbReference type="PANTHER" id="PTHR43294">
    <property type="entry name" value="SODIUM/POTASSIUM-TRANSPORTING ATPASE SUBUNIT ALPHA"/>
    <property type="match status" value="1"/>
</dbReference>
<dbReference type="SUPFAM" id="SSF81665">
    <property type="entry name" value="Calcium ATPase, transmembrane domain M"/>
    <property type="match status" value="1"/>
</dbReference>
<feature type="transmembrane region" description="Helical" evidence="11">
    <location>
        <begin position="268"/>
        <end position="294"/>
    </location>
</feature>
<keyword evidence="14" id="KW-1185">Reference proteome</keyword>
<dbReference type="InterPro" id="IPR008250">
    <property type="entry name" value="ATPase_P-typ_transduc_dom_A_sf"/>
</dbReference>
<dbReference type="Pfam" id="PF13246">
    <property type="entry name" value="Cation_ATPase"/>
    <property type="match status" value="1"/>
</dbReference>
<protein>
    <submittedName>
        <fullName evidence="13">Ca2+-transporting ATPase</fullName>
    </submittedName>
</protein>
<evidence type="ECO:0000313" key="13">
    <source>
        <dbReference type="EMBL" id="RKS95782.1"/>
    </source>
</evidence>
<dbReference type="FunFam" id="2.70.150.10:FF:000016">
    <property type="entry name" value="Calcium-transporting P-type ATPase putative"/>
    <property type="match status" value="1"/>
</dbReference>
<dbReference type="SUPFAM" id="SSF81653">
    <property type="entry name" value="Calcium ATPase, transduction domain A"/>
    <property type="match status" value="1"/>
</dbReference>
<evidence type="ECO:0000256" key="5">
    <source>
        <dbReference type="ARBA" id="ARBA00022723"/>
    </source>
</evidence>
<dbReference type="GO" id="GO:0005886">
    <property type="term" value="C:plasma membrane"/>
    <property type="evidence" value="ECO:0007669"/>
    <property type="project" value="UniProtKB-SubCell"/>
</dbReference>
<feature type="transmembrane region" description="Helical" evidence="11">
    <location>
        <begin position="802"/>
        <end position="820"/>
    </location>
</feature>
<feature type="transmembrane region" description="Helical" evidence="11">
    <location>
        <begin position="51"/>
        <end position="73"/>
    </location>
</feature>
<feature type="transmembrane region" description="Helical" evidence="11">
    <location>
        <begin position="832"/>
        <end position="851"/>
    </location>
</feature>
<dbReference type="GO" id="GO:0046872">
    <property type="term" value="F:metal ion binding"/>
    <property type="evidence" value="ECO:0007669"/>
    <property type="project" value="UniProtKB-KW"/>
</dbReference>
<dbReference type="InterPro" id="IPR059000">
    <property type="entry name" value="ATPase_P-type_domA"/>
</dbReference>
<keyword evidence="6" id="KW-0547">Nucleotide-binding</keyword>
<dbReference type="GO" id="GO:0016887">
    <property type="term" value="F:ATP hydrolysis activity"/>
    <property type="evidence" value="ECO:0007669"/>
    <property type="project" value="InterPro"/>
</dbReference>
<dbReference type="GO" id="GO:0006883">
    <property type="term" value="P:intracellular sodium ion homeostasis"/>
    <property type="evidence" value="ECO:0007669"/>
    <property type="project" value="TreeGrafter"/>
</dbReference>